<dbReference type="Proteomes" id="UP000694892">
    <property type="component" value="Chromosome 1L"/>
</dbReference>
<evidence type="ECO:0000313" key="1">
    <source>
        <dbReference type="EMBL" id="OCU02102.1"/>
    </source>
</evidence>
<proteinExistence type="predicted"/>
<evidence type="ECO:0000313" key="2">
    <source>
        <dbReference type="Proteomes" id="UP000694892"/>
    </source>
</evidence>
<reference evidence="2" key="1">
    <citation type="journal article" date="2016" name="Nature">
        <title>Genome evolution in the allotetraploid frog Xenopus laevis.</title>
        <authorList>
            <person name="Session A.M."/>
            <person name="Uno Y."/>
            <person name="Kwon T."/>
            <person name="Chapman J.A."/>
            <person name="Toyoda A."/>
            <person name="Takahashi S."/>
            <person name="Fukui A."/>
            <person name="Hikosaka A."/>
            <person name="Suzuki A."/>
            <person name="Kondo M."/>
            <person name="van Heeringen S.J."/>
            <person name="Quigley I."/>
            <person name="Heinz S."/>
            <person name="Ogino H."/>
            <person name="Ochi H."/>
            <person name="Hellsten U."/>
            <person name="Lyons J.B."/>
            <person name="Simakov O."/>
            <person name="Putnam N."/>
            <person name="Stites J."/>
            <person name="Kuroki Y."/>
            <person name="Tanaka T."/>
            <person name="Michiue T."/>
            <person name="Watanabe M."/>
            <person name="Bogdanovic O."/>
            <person name="Lister R."/>
            <person name="Georgiou G."/>
            <person name="Paranjpe S.S."/>
            <person name="van Kruijsbergen I."/>
            <person name="Shu S."/>
            <person name="Carlson J."/>
            <person name="Kinoshita T."/>
            <person name="Ohta Y."/>
            <person name="Mawaribuchi S."/>
            <person name="Jenkins J."/>
            <person name="Grimwood J."/>
            <person name="Schmutz J."/>
            <person name="Mitros T."/>
            <person name="Mozaffari S.V."/>
            <person name="Suzuki Y."/>
            <person name="Haramoto Y."/>
            <person name="Yamamoto T.S."/>
            <person name="Takagi C."/>
            <person name="Heald R."/>
            <person name="Miller K."/>
            <person name="Haudenschild C."/>
            <person name="Kitzman J."/>
            <person name="Nakayama T."/>
            <person name="Izutsu Y."/>
            <person name="Robert J."/>
            <person name="Fortriede J."/>
            <person name="Burns K."/>
            <person name="Lotay V."/>
            <person name="Karimi K."/>
            <person name="Yasuoka Y."/>
            <person name="Dichmann D.S."/>
            <person name="Flajnik M.F."/>
            <person name="Houston D.W."/>
            <person name="Shendure J."/>
            <person name="DuPasquier L."/>
            <person name="Vize P.D."/>
            <person name="Zorn A.M."/>
            <person name="Ito M."/>
            <person name="Marcotte E.M."/>
            <person name="Wallingford J.B."/>
            <person name="Ito Y."/>
            <person name="Asashima M."/>
            <person name="Ueno N."/>
            <person name="Matsuda Y."/>
            <person name="Veenstra G.J."/>
            <person name="Fujiyama A."/>
            <person name="Harland R.M."/>
            <person name="Taira M."/>
            <person name="Rokhsar D.S."/>
        </authorList>
    </citation>
    <scope>NUCLEOTIDE SEQUENCE [LARGE SCALE GENOMIC DNA]</scope>
    <source>
        <strain evidence="2">J</strain>
    </source>
</reference>
<accession>A0A974E384</accession>
<dbReference type="AlphaFoldDB" id="A0A974E384"/>
<sequence length="87" mass="10049">MISPYCIQDRMFSSNACLFKDRMQSTCFSFKKNEGHFLPLPWHEDIIDNPIWCSPRWDSLTNLVNIFPCTLATKGCVFGFFSPCMGN</sequence>
<gene>
    <name evidence="1" type="ORF">XELAEV_18007863mg</name>
</gene>
<dbReference type="EMBL" id="CM004466">
    <property type="protein sequence ID" value="OCU02102.1"/>
    <property type="molecule type" value="Genomic_DNA"/>
</dbReference>
<organism evidence="1 2">
    <name type="scientific">Xenopus laevis</name>
    <name type="common">African clawed frog</name>
    <dbReference type="NCBI Taxonomy" id="8355"/>
    <lineage>
        <taxon>Eukaryota</taxon>
        <taxon>Metazoa</taxon>
        <taxon>Chordata</taxon>
        <taxon>Craniata</taxon>
        <taxon>Vertebrata</taxon>
        <taxon>Euteleostomi</taxon>
        <taxon>Amphibia</taxon>
        <taxon>Batrachia</taxon>
        <taxon>Anura</taxon>
        <taxon>Pipoidea</taxon>
        <taxon>Pipidae</taxon>
        <taxon>Xenopodinae</taxon>
        <taxon>Xenopus</taxon>
        <taxon>Xenopus</taxon>
    </lineage>
</organism>
<protein>
    <submittedName>
        <fullName evidence="1">Uncharacterized protein</fullName>
    </submittedName>
</protein>
<name>A0A974E384_XENLA</name>